<organism evidence="1 2">
    <name type="scientific">Sinorhizobium americanum</name>
    <dbReference type="NCBI Taxonomy" id="194963"/>
    <lineage>
        <taxon>Bacteria</taxon>
        <taxon>Pseudomonadati</taxon>
        <taxon>Pseudomonadota</taxon>
        <taxon>Alphaproteobacteria</taxon>
        <taxon>Hyphomicrobiales</taxon>
        <taxon>Rhizobiaceae</taxon>
        <taxon>Sinorhizobium/Ensifer group</taxon>
        <taxon>Sinorhizobium</taxon>
    </lineage>
</organism>
<keyword evidence="1" id="KW-0614">Plasmid</keyword>
<dbReference type="EMBL" id="CP013108">
    <property type="protein sequence ID" value="APG92992.1"/>
    <property type="molecule type" value="Genomic_DNA"/>
</dbReference>
<geneLocation type="plasmid" evidence="1 2">
    <name>A</name>
</geneLocation>
<protein>
    <submittedName>
        <fullName evidence="1">Uncharacterized protein</fullName>
    </submittedName>
</protein>
<gene>
    <name evidence="1" type="ORF">SAMCFNEI73_pA0015</name>
</gene>
<reference evidence="1 2" key="1">
    <citation type="submission" date="2015-10" db="EMBL/GenBank/DDBJ databases">
        <title>Genomic differences between typical nodule nitrogen-fixing rhizobial strains and those coming from bean seeds.</title>
        <authorList>
            <person name="Peralta H."/>
            <person name="Aguilar-Vera A."/>
            <person name="Diaz R."/>
            <person name="Mora Y."/>
            <person name="Martinez-Batallar G."/>
            <person name="Salazar E."/>
            <person name="Vargas-Lagunas C."/>
            <person name="Encarnacion S."/>
            <person name="Girard L."/>
            <person name="Mora J."/>
        </authorList>
    </citation>
    <scope>NUCLEOTIDE SEQUENCE [LARGE SCALE GENOMIC DNA]</scope>
    <source>
        <strain evidence="1 2">CFNEI 73</strain>
        <plasmid evidence="1 2">A</plasmid>
    </source>
</reference>
<evidence type="ECO:0000313" key="2">
    <source>
        <dbReference type="Proteomes" id="UP000182306"/>
    </source>
</evidence>
<dbReference type="KEGG" id="same:SAMCFNEI73_pA0015"/>
<accession>A0A1L3LSD4</accession>
<proteinExistence type="predicted"/>
<name>A0A1L3LSD4_9HYPH</name>
<keyword evidence="2" id="KW-1185">Reference proteome</keyword>
<dbReference type="AlphaFoldDB" id="A0A1L3LSD4"/>
<sequence>MDLSELPQKLIRVCRPHQFDDFGLSQFNEARALRVEGAACSVRNREHVDLDPLERPASGLRTVGFQPLKDMSFGLLKIARRPAPFAHVLPLGKHGSTVLQSEVLPSAGTVRDLPGRSRTIIEGVVVRTQRLDGAVPMRIYDVDLCPAGFVILAASRELPVSKFSDAFVFADGPTLPALEQQWIGHIAHDVRLVQNEIGLVDPDFLGGQVVEGVVENELVWRIRAPFPRPLLPAFREFADSLEDGVAHVSRQTLRERHLYWYRLADTPAPFPCHQDAGGVGGRYLCPRTLHDWWGGLLGRFGVLGGCVALPAALHV</sequence>
<evidence type="ECO:0000313" key="1">
    <source>
        <dbReference type="EMBL" id="APG92992.1"/>
    </source>
</evidence>
<dbReference type="Proteomes" id="UP000182306">
    <property type="component" value="Plasmid A"/>
</dbReference>